<dbReference type="InterPro" id="IPR002104">
    <property type="entry name" value="Integrase_catalytic"/>
</dbReference>
<dbReference type="PANTHER" id="PTHR30349">
    <property type="entry name" value="PHAGE INTEGRASE-RELATED"/>
    <property type="match status" value="1"/>
</dbReference>
<evidence type="ECO:0000256" key="1">
    <source>
        <dbReference type="ARBA" id="ARBA00008857"/>
    </source>
</evidence>
<name>A0A1N7PBQ1_9RHOB</name>
<keyword evidence="3" id="KW-0238">DNA-binding</keyword>
<evidence type="ECO:0000313" key="7">
    <source>
        <dbReference type="Proteomes" id="UP000186684"/>
    </source>
</evidence>
<evidence type="ECO:0000259" key="5">
    <source>
        <dbReference type="PROSITE" id="PS51898"/>
    </source>
</evidence>
<dbReference type="OrthoDB" id="7354488at2"/>
<dbReference type="GO" id="GO:0006310">
    <property type="term" value="P:DNA recombination"/>
    <property type="evidence" value="ECO:0007669"/>
    <property type="project" value="UniProtKB-KW"/>
</dbReference>
<dbReference type="EMBL" id="FTOQ01000014">
    <property type="protein sequence ID" value="SIT08073.1"/>
    <property type="molecule type" value="Genomic_DNA"/>
</dbReference>
<feature type="domain" description="Tyr recombinase" evidence="5">
    <location>
        <begin position="99"/>
        <end position="308"/>
    </location>
</feature>
<dbReference type="SUPFAM" id="SSF56349">
    <property type="entry name" value="DNA breaking-rejoining enzymes"/>
    <property type="match status" value="1"/>
</dbReference>
<dbReference type="CDD" id="cd00397">
    <property type="entry name" value="DNA_BRE_C"/>
    <property type="match status" value="1"/>
</dbReference>
<dbReference type="PANTHER" id="PTHR30349:SF41">
    <property type="entry name" value="INTEGRASE_RECOMBINASE PROTEIN MJ0367-RELATED"/>
    <property type="match status" value="1"/>
</dbReference>
<evidence type="ECO:0000256" key="2">
    <source>
        <dbReference type="ARBA" id="ARBA00022908"/>
    </source>
</evidence>
<dbReference type="InterPro" id="IPR011010">
    <property type="entry name" value="DNA_brk_join_enz"/>
</dbReference>
<evidence type="ECO:0000313" key="6">
    <source>
        <dbReference type="EMBL" id="SIT08073.1"/>
    </source>
</evidence>
<keyword evidence="7" id="KW-1185">Reference proteome</keyword>
<keyword evidence="4" id="KW-0233">DNA recombination</keyword>
<proteinExistence type="inferred from homology"/>
<keyword evidence="2" id="KW-0229">DNA integration</keyword>
<accession>A0A1N7PBQ1</accession>
<comment type="similarity">
    <text evidence="1">Belongs to the 'phage' integrase family.</text>
</comment>
<organism evidence="6 7">
    <name type="scientific">Roseivivax lentus</name>
    <dbReference type="NCBI Taxonomy" id="633194"/>
    <lineage>
        <taxon>Bacteria</taxon>
        <taxon>Pseudomonadati</taxon>
        <taxon>Pseudomonadota</taxon>
        <taxon>Alphaproteobacteria</taxon>
        <taxon>Rhodobacterales</taxon>
        <taxon>Roseobacteraceae</taxon>
        <taxon>Roseivivax</taxon>
    </lineage>
</organism>
<sequence>MTLDCELAALERSDVGNGHKDFERFHIEWAMVFRTDLGQAKDRTGKFLSKSTSRAIMATVREFTIWLSQQEGYRSRIRTSDADYFNLSRRDEAEARASSRRPTPSVQQGQHAFDLMPSTTPREMRDKAVFALLCLTGIRVGALISLCIRHVDLDEKSVTQNPREVATKFGKRIDTFFAKGLPEAKAVLRNWIAYLEDEALYGPDDPLFPATAIAPNSNTGFTVEGFERRPWKSTEPVRKIVNAAFQAAKLDSFGPHAFRHMLARHAAQNCTAVAEIVATARNLGHSDVRTTLRSYGQISRERQRALITGESGDDLMED</sequence>
<gene>
    <name evidence="6" type="ORF">SAMN05421759_11455</name>
</gene>
<evidence type="ECO:0000256" key="4">
    <source>
        <dbReference type="ARBA" id="ARBA00023172"/>
    </source>
</evidence>
<evidence type="ECO:0000256" key="3">
    <source>
        <dbReference type="ARBA" id="ARBA00023125"/>
    </source>
</evidence>
<dbReference type="Gene3D" id="1.10.443.10">
    <property type="entry name" value="Intergrase catalytic core"/>
    <property type="match status" value="1"/>
</dbReference>
<protein>
    <submittedName>
        <fullName evidence="6">Site-specific recombinase XerD</fullName>
    </submittedName>
</protein>
<dbReference type="Pfam" id="PF00589">
    <property type="entry name" value="Phage_integrase"/>
    <property type="match status" value="1"/>
</dbReference>
<dbReference type="Proteomes" id="UP000186684">
    <property type="component" value="Unassembled WGS sequence"/>
</dbReference>
<reference evidence="7" key="1">
    <citation type="submission" date="2017-01" db="EMBL/GenBank/DDBJ databases">
        <authorList>
            <person name="Varghese N."/>
            <person name="Submissions S."/>
        </authorList>
    </citation>
    <scope>NUCLEOTIDE SEQUENCE [LARGE SCALE GENOMIC DNA]</scope>
    <source>
        <strain evidence="7">DSM 29430</strain>
    </source>
</reference>
<dbReference type="AlphaFoldDB" id="A0A1N7PBQ1"/>
<dbReference type="STRING" id="633194.SAMN05421759_11455"/>
<dbReference type="RefSeq" id="WP_143526259.1">
    <property type="nucleotide sequence ID" value="NZ_FTOQ01000014.1"/>
</dbReference>
<dbReference type="PROSITE" id="PS51898">
    <property type="entry name" value="TYR_RECOMBINASE"/>
    <property type="match status" value="1"/>
</dbReference>
<dbReference type="GO" id="GO:0015074">
    <property type="term" value="P:DNA integration"/>
    <property type="evidence" value="ECO:0007669"/>
    <property type="project" value="UniProtKB-KW"/>
</dbReference>
<dbReference type="GO" id="GO:0003677">
    <property type="term" value="F:DNA binding"/>
    <property type="evidence" value="ECO:0007669"/>
    <property type="project" value="UniProtKB-KW"/>
</dbReference>
<dbReference type="InterPro" id="IPR013762">
    <property type="entry name" value="Integrase-like_cat_sf"/>
</dbReference>
<dbReference type="InterPro" id="IPR050090">
    <property type="entry name" value="Tyrosine_recombinase_XerCD"/>
</dbReference>